<organism evidence="1 2">
    <name type="scientific">Pleurodeles waltl</name>
    <name type="common">Iberian ribbed newt</name>
    <dbReference type="NCBI Taxonomy" id="8319"/>
    <lineage>
        <taxon>Eukaryota</taxon>
        <taxon>Metazoa</taxon>
        <taxon>Chordata</taxon>
        <taxon>Craniata</taxon>
        <taxon>Vertebrata</taxon>
        <taxon>Euteleostomi</taxon>
        <taxon>Amphibia</taxon>
        <taxon>Batrachia</taxon>
        <taxon>Caudata</taxon>
        <taxon>Salamandroidea</taxon>
        <taxon>Salamandridae</taxon>
        <taxon>Pleurodelinae</taxon>
        <taxon>Pleurodeles</taxon>
    </lineage>
</organism>
<dbReference type="AlphaFoldDB" id="A0AAV7LXH5"/>
<evidence type="ECO:0000313" key="1">
    <source>
        <dbReference type="EMBL" id="KAJ1095604.1"/>
    </source>
</evidence>
<accession>A0AAV7LXH5</accession>
<dbReference type="EMBL" id="JANPWB010000014">
    <property type="protein sequence ID" value="KAJ1095604.1"/>
    <property type="molecule type" value="Genomic_DNA"/>
</dbReference>
<gene>
    <name evidence="1" type="ORF">NDU88_000763</name>
</gene>
<keyword evidence="2" id="KW-1185">Reference proteome</keyword>
<comment type="caution">
    <text evidence="1">The sequence shown here is derived from an EMBL/GenBank/DDBJ whole genome shotgun (WGS) entry which is preliminary data.</text>
</comment>
<dbReference type="Proteomes" id="UP001066276">
    <property type="component" value="Chromosome 10"/>
</dbReference>
<reference evidence="1" key="1">
    <citation type="journal article" date="2022" name="bioRxiv">
        <title>Sequencing and chromosome-scale assembly of the giantPleurodeles waltlgenome.</title>
        <authorList>
            <person name="Brown T."/>
            <person name="Elewa A."/>
            <person name="Iarovenko S."/>
            <person name="Subramanian E."/>
            <person name="Araus A.J."/>
            <person name="Petzold A."/>
            <person name="Susuki M."/>
            <person name="Suzuki K.-i.T."/>
            <person name="Hayashi T."/>
            <person name="Toyoda A."/>
            <person name="Oliveira C."/>
            <person name="Osipova E."/>
            <person name="Leigh N.D."/>
            <person name="Simon A."/>
            <person name="Yun M.H."/>
        </authorList>
    </citation>
    <scope>NUCLEOTIDE SEQUENCE</scope>
    <source>
        <strain evidence="1">20211129_DDA</strain>
        <tissue evidence="1">Liver</tissue>
    </source>
</reference>
<name>A0AAV7LXH5_PLEWA</name>
<evidence type="ECO:0000313" key="2">
    <source>
        <dbReference type="Proteomes" id="UP001066276"/>
    </source>
</evidence>
<protein>
    <submittedName>
        <fullName evidence="1">Uncharacterized protein</fullName>
    </submittedName>
</protein>
<sequence length="115" mass="12636">MTECGKSVDALGLCLRSLRLGQVRASHATSALLKEFYEAMGFTFGAVRPKLSAFRCRSIGDDPLGFHFSGFGHGSGWLLRIHSWIHPGAGRANVTFPDIETEVDAPNVDWAHNRH</sequence>
<proteinExistence type="predicted"/>